<dbReference type="InterPro" id="IPR004617">
    <property type="entry name" value="ApaH"/>
</dbReference>
<evidence type="ECO:0000259" key="9">
    <source>
        <dbReference type="Pfam" id="PF00149"/>
    </source>
</evidence>
<dbReference type="Gene3D" id="3.60.21.10">
    <property type="match status" value="1"/>
</dbReference>
<dbReference type="SUPFAM" id="SSF56300">
    <property type="entry name" value="Metallo-dependent phosphatases"/>
    <property type="match status" value="1"/>
</dbReference>
<protein>
    <recommendedName>
        <fullName evidence="3">bis(5'-nucleosyl)-tetraphosphatase (symmetrical)</fullName>
        <ecNumber evidence="3">3.6.1.41</ecNumber>
    </recommendedName>
    <alternativeName>
        <fullName evidence="6">Ap4A hydrolase</fullName>
    </alternativeName>
    <alternativeName>
        <fullName evidence="5">Diadenosine 5',5'''-P1,P4-tetraphosphate pyrophosphohydrolase</fullName>
    </alternativeName>
    <alternativeName>
        <fullName evidence="7">Diadenosine tetraphosphatase</fullName>
    </alternativeName>
</protein>
<evidence type="ECO:0000256" key="2">
    <source>
        <dbReference type="ARBA" id="ARBA00005419"/>
    </source>
</evidence>
<dbReference type="PANTHER" id="PTHR42850:SF11">
    <property type="entry name" value="BIS(5'-NUCLEOSYL)-TETRAPHOSPHATASE [SYMMETRICAL]"/>
    <property type="match status" value="1"/>
</dbReference>
<dbReference type="Proteomes" id="UP000249203">
    <property type="component" value="Unassembled WGS sequence"/>
</dbReference>
<comment type="catalytic activity">
    <reaction evidence="8">
        <text>P(1),P(4)-bis(5'-adenosyl) tetraphosphate + H2O = 2 ADP + 2 H(+)</text>
        <dbReference type="Rhea" id="RHEA:24252"/>
        <dbReference type="ChEBI" id="CHEBI:15377"/>
        <dbReference type="ChEBI" id="CHEBI:15378"/>
        <dbReference type="ChEBI" id="CHEBI:58141"/>
        <dbReference type="ChEBI" id="CHEBI:456216"/>
        <dbReference type="EC" id="3.6.1.41"/>
    </reaction>
</comment>
<dbReference type="GO" id="GO:0110154">
    <property type="term" value="P:RNA decapping"/>
    <property type="evidence" value="ECO:0007669"/>
    <property type="project" value="TreeGrafter"/>
</dbReference>
<organism evidence="10 12">
    <name type="scientific">Aliidiomarina maris</name>
    <dbReference type="NCBI Taxonomy" id="531312"/>
    <lineage>
        <taxon>Bacteria</taxon>
        <taxon>Pseudomonadati</taxon>
        <taxon>Pseudomonadota</taxon>
        <taxon>Gammaproteobacteria</taxon>
        <taxon>Alteromonadales</taxon>
        <taxon>Idiomarinaceae</taxon>
        <taxon>Aliidiomarina</taxon>
    </lineage>
</organism>
<dbReference type="EMBL" id="QLMD01000012">
    <property type="protein sequence ID" value="RAJ94954.1"/>
    <property type="molecule type" value="Genomic_DNA"/>
</dbReference>
<evidence type="ECO:0000256" key="6">
    <source>
        <dbReference type="ARBA" id="ARBA00032248"/>
    </source>
</evidence>
<gene>
    <name evidence="10" type="ORF">B0I24_11240</name>
    <name evidence="11" type="ORF">CWE07_11295</name>
</gene>
<evidence type="ECO:0000256" key="5">
    <source>
        <dbReference type="ARBA" id="ARBA00031248"/>
    </source>
</evidence>
<feature type="domain" description="Calcineurin-like phosphoesterase" evidence="9">
    <location>
        <begin position="5"/>
        <end position="133"/>
    </location>
</feature>
<dbReference type="PIRSF" id="PIRSF000903">
    <property type="entry name" value="B5n-ttraPtase_sm"/>
    <property type="match status" value="1"/>
</dbReference>
<keyword evidence="4" id="KW-0378">Hydrolase</keyword>
<dbReference type="RefSeq" id="WP_111570072.1">
    <property type="nucleotide sequence ID" value="NZ_PIPK01000011.1"/>
</dbReference>
<dbReference type="OrthoDB" id="9807890at2"/>
<accession>A0A327WU33</accession>
<dbReference type="AlphaFoldDB" id="A0A327WU33"/>
<evidence type="ECO:0000256" key="4">
    <source>
        <dbReference type="ARBA" id="ARBA00022801"/>
    </source>
</evidence>
<dbReference type="EMBL" id="PIPK01000011">
    <property type="protein sequence ID" value="RUO22163.1"/>
    <property type="molecule type" value="Genomic_DNA"/>
</dbReference>
<dbReference type="NCBIfam" id="TIGR00668">
    <property type="entry name" value="apaH"/>
    <property type="match status" value="1"/>
</dbReference>
<reference evidence="10 12" key="2">
    <citation type="submission" date="2018-06" db="EMBL/GenBank/DDBJ databases">
        <title>Genomic Encyclopedia of Type Strains, Phase III (KMG-III): the genomes of soil and plant-associated and newly described type strains.</title>
        <authorList>
            <person name="Whitman W."/>
        </authorList>
    </citation>
    <scope>NUCLEOTIDE SEQUENCE [LARGE SCALE GENOMIC DNA]</scope>
    <source>
        <strain evidence="10 12">CGMCC 1.15366</strain>
    </source>
</reference>
<dbReference type="GO" id="GO:0008803">
    <property type="term" value="F:bis(5'-nucleosyl)-tetraphosphatase (symmetrical) activity"/>
    <property type="evidence" value="ECO:0007669"/>
    <property type="project" value="UniProtKB-EC"/>
</dbReference>
<dbReference type="GO" id="GO:0005737">
    <property type="term" value="C:cytoplasm"/>
    <property type="evidence" value="ECO:0007669"/>
    <property type="project" value="TreeGrafter"/>
</dbReference>
<evidence type="ECO:0000256" key="7">
    <source>
        <dbReference type="ARBA" id="ARBA00033210"/>
    </source>
</evidence>
<comment type="function">
    <text evidence="1">Hydrolyzes diadenosine 5',5'''-P1,P4-tetraphosphate to yield ADP.</text>
</comment>
<dbReference type="GO" id="GO:0016791">
    <property type="term" value="F:phosphatase activity"/>
    <property type="evidence" value="ECO:0007669"/>
    <property type="project" value="TreeGrafter"/>
</dbReference>
<evidence type="ECO:0000313" key="12">
    <source>
        <dbReference type="Proteomes" id="UP000249203"/>
    </source>
</evidence>
<dbReference type="PANTHER" id="PTHR42850">
    <property type="entry name" value="METALLOPHOSPHOESTERASE"/>
    <property type="match status" value="1"/>
</dbReference>
<dbReference type="InterPro" id="IPR050126">
    <property type="entry name" value="Ap4A_hydrolase"/>
</dbReference>
<evidence type="ECO:0000256" key="1">
    <source>
        <dbReference type="ARBA" id="ARBA00003413"/>
    </source>
</evidence>
<proteinExistence type="inferred from homology"/>
<keyword evidence="13" id="KW-1185">Reference proteome</keyword>
<dbReference type="InterPro" id="IPR004843">
    <property type="entry name" value="Calcineurin-like_PHP"/>
</dbReference>
<name>A0A327WU33_9GAMM</name>
<dbReference type="Proteomes" id="UP000287865">
    <property type="component" value="Unassembled WGS sequence"/>
</dbReference>
<dbReference type="Pfam" id="PF00149">
    <property type="entry name" value="Metallophos"/>
    <property type="match status" value="1"/>
</dbReference>
<dbReference type="NCBIfam" id="NF001204">
    <property type="entry name" value="PRK00166.1"/>
    <property type="match status" value="1"/>
</dbReference>
<sequence length="271" mass="30237">MTDFVVGDVHGCIRELELVLERVHFDPRTDTLWSVGDLVGRGPESLAVLRFVESLGDRFATVLGNHDLHLLSVLTGVKAGNPKDKTDDIVTNAGDWVDWLRYQPLLIQIPNCAVAISHAGLFPGWQLSEAQQYADEVAEVLQHTHYTDFLRAMYHNDPSHWHPDLPPEARFRFIVNSFTRMRYCSADTGDGVGLDLQCKLPPSQAPKTIKPWFNFLPPQPIQLVFGHWAALNGATERADIIGLDTGCVWGNGLSLYNCQSGETVFQPALHK</sequence>
<evidence type="ECO:0000256" key="3">
    <source>
        <dbReference type="ARBA" id="ARBA00012506"/>
    </source>
</evidence>
<reference evidence="11 13" key="1">
    <citation type="journal article" date="2018" name="Front. Microbiol.">
        <title>Genome-Based Analysis Reveals the Taxonomy and Diversity of the Family Idiomarinaceae.</title>
        <authorList>
            <person name="Liu Y."/>
            <person name="Lai Q."/>
            <person name="Shao Z."/>
        </authorList>
    </citation>
    <scope>NUCLEOTIDE SEQUENCE [LARGE SCALE GENOMIC DNA]</scope>
    <source>
        <strain evidence="11 13">CF12-14</strain>
    </source>
</reference>
<dbReference type="InterPro" id="IPR029052">
    <property type="entry name" value="Metallo-depent_PP-like"/>
</dbReference>
<dbReference type="EC" id="3.6.1.41" evidence="3"/>
<comment type="similarity">
    <text evidence="2">Belongs to the Ap4A hydrolase family.</text>
</comment>
<evidence type="ECO:0000313" key="13">
    <source>
        <dbReference type="Proteomes" id="UP000287865"/>
    </source>
</evidence>
<evidence type="ECO:0000313" key="10">
    <source>
        <dbReference type="EMBL" id="RAJ94954.1"/>
    </source>
</evidence>
<comment type="caution">
    <text evidence="10">The sequence shown here is derived from an EMBL/GenBank/DDBJ whole genome shotgun (WGS) entry which is preliminary data.</text>
</comment>
<evidence type="ECO:0000313" key="11">
    <source>
        <dbReference type="EMBL" id="RUO22163.1"/>
    </source>
</evidence>
<evidence type="ECO:0000256" key="8">
    <source>
        <dbReference type="ARBA" id="ARBA00049417"/>
    </source>
</evidence>